<keyword evidence="1" id="KW-0472">Membrane</keyword>
<dbReference type="Proteomes" id="UP000050345">
    <property type="component" value="Unassembled WGS sequence"/>
</dbReference>
<gene>
    <name evidence="2" type="ORF">ALO73_04935</name>
</gene>
<sequence length="266" mass="29467">MPDYTLNPQSSMIGVQAGSWVARHQLKRVNILSVSFYSGTAGALRSWLVLAFLMGLVGCSSMVTPEMKRLPDRVELTSVPFFRGNAYQSGPMVLASMLANQQVQTTPGLLDKPLQLPGAEDRLEQNMQKVAREYGFMVYPLDGQLQDLLTQVSAGYPVMLRFAQGSALWKSPRYAVLIGYNRVKETVLLNAGMDRRYSMSFSRFTSAWKEAGSWAVLVQSPRQLPANVDQQRWLQAAEALSKSGQEQAAGEAKRTLARGVKETLNN</sequence>
<dbReference type="CDD" id="cd02549">
    <property type="entry name" value="Peptidase_C39A"/>
    <property type="match status" value="1"/>
</dbReference>
<dbReference type="AlphaFoldDB" id="A0A9X0GXF6"/>
<protein>
    <recommendedName>
        <fullName evidence="4">Peptidase C39 family protein</fullName>
    </recommendedName>
</protein>
<feature type="non-terminal residue" evidence="2">
    <location>
        <position position="266"/>
    </location>
</feature>
<evidence type="ECO:0000313" key="2">
    <source>
        <dbReference type="EMBL" id="KPX03258.1"/>
    </source>
</evidence>
<proteinExistence type="predicted"/>
<evidence type="ECO:0008006" key="4">
    <source>
        <dbReference type="Google" id="ProtNLM"/>
    </source>
</evidence>
<accession>A0A9X0GXF6</accession>
<dbReference type="InterPro" id="IPR039563">
    <property type="entry name" value="Peptidase_C39_single_dom"/>
</dbReference>
<comment type="caution">
    <text evidence="2">The sequence shown here is derived from an EMBL/GenBank/DDBJ whole genome shotgun (WGS) entry which is preliminary data.</text>
</comment>
<organism evidence="2 3">
    <name type="scientific">Pseudomonas syringae pv. daphniphylli</name>
    <dbReference type="NCBI Taxonomy" id="264455"/>
    <lineage>
        <taxon>Bacteria</taxon>
        <taxon>Pseudomonadati</taxon>
        <taxon>Pseudomonadota</taxon>
        <taxon>Gammaproteobacteria</taxon>
        <taxon>Pseudomonadales</taxon>
        <taxon>Pseudomonadaceae</taxon>
        <taxon>Pseudomonas</taxon>
        <taxon>Pseudomonas syringae</taxon>
    </lineage>
</organism>
<keyword evidence="1" id="KW-0812">Transmembrane</keyword>
<dbReference type="Gene3D" id="3.90.70.10">
    <property type="entry name" value="Cysteine proteinases"/>
    <property type="match status" value="1"/>
</dbReference>
<feature type="transmembrane region" description="Helical" evidence="1">
    <location>
        <begin position="44"/>
        <end position="63"/>
    </location>
</feature>
<evidence type="ECO:0000256" key="1">
    <source>
        <dbReference type="SAM" id="Phobius"/>
    </source>
</evidence>
<reference evidence="2 3" key="1">
    <citation type="submission" date="2015-09" db="EMBL/GenBank/DDBJ databases">
        <title>Genome announcement of multiple Pseudomonas syringae strains.</title>
        <authorList>
            <person name="Thakur S."/>
            <person name="Wang P.W."/>
            <person name="Gong Y."/>
            <person name="Weir B.S."/>
            <person name="Guttman D.S."/>
        </authorList>
    </citation>
    <scope>NUCLEOTIDE SEQUENCE [LARGE SCALE GENOMIC DNA]</scope>
    <source>
        <strain evidence="2 3">ICMP9757</strain>
    </source>
</reference>
<name>A0A9X0GXF6_PSESX</name>
<dbReference type="EMBL" id="LJQF01000507">
    <property type="protein sequence ID" value="KPX03258.1"/>
    <property type="molecule type" value="Genomic_DNA"/>
</dbReference>
<evidence type="ECO:0000313" key="3">
    <source>
        <dbReference type="Proteomes" id="UP000050345"/>
    </source>
</evidence>
<keyword evidence="1" id="KW-1133">Transmembrane helix</keyword>